<gene>
    <name evidence="2" type="ORF">BaRGS_00037574</name>
</gene>
<dbReference type="Proteomes" id="UP001519460">
    <property type="component" value="Unassembled WGS sequence"/>
</dbReference>
<accession>A0ABD0J8S3</accession>
<name>A0ABD0J8S3_9CAEN</name>
<protein>
    <submittedName>
        <fullName evidence="2">Uncharacterized protein</fullName>
    </submittedName>
</protein>
<comment type="caution">
    <text evidence="2">The sequence shown here is derived from an EMBL/GenBank/DDBJ whole genome shotgun (WGS) entry which is preliminary data.</text>
</comment>
<dbReference type="AlphaFoldDB" id="A0ABD0J8S3"/>
<evidence type="ECO:0000256" key="1">
    <source>
        <dbReference type="SAM" id="MobiDB-lite"/>
    </source>
</evidence>
<feature type="compositionally biased region" description="Polar residues" evidence="1">
    <location>
        <begin position="30"/>
        <end position="56"/>
    </location>
</feature>
<dbReference type="EMBL" id="JACVVK020000567">
    <property type="protein sequence ID" value="KAK7465883.1"/>
    <property type="molecule type" value="Genomic_DNA"/>
</dbReference>
<reference evidence="2 3" key="1">
    <citation type="journal article" date="2023" name="Sci. Data">
        <title>Genome assembly of the Korean intertidal mud-creeper Batillaria attramentaria.</title>
        <authorList>
            <person name="Patra A.K."/>
            <person name="Ho P.T."/>
            <person name="Jun S."/>
            <person name="Lee S.J."/>
            <person name="Kim Y."/>
            <person name="Won Y.J."/>
        </authorList>
    </citation>
    <scope>NUCLEOTIDE SEQUENCE [LARGE SCALE GENOMIC DNA]</scope>
    <source>
        <strain evidence="2">Wonlab-2016</strain>
    </source>
</reference>
<sequence length="77" mass="8412">MAVHNPGDINSKGKQLFTVGFPRVTGARATSATVGNNSHSHVSRVTGQTSAAMGNNSRSRREVSRVDRTWDSFFYQD</sequence>
<evidence type="ECO:0000313" key="3">
    <source>
        <dbReference type="Proteomes" id="UP001519460"/>
    </source>
</evidence>
<keyword evidence="3" id="KW-1185">Reference proteome</keyword>
<organism evidence="2 3">
    <name type="scientific">Batillaria attramentaria</name>
    <dbReference type="NCBI Taxonomy" id="370345"/>
    <lineage>
        <taxon>Eukaryota</taxon>
        <taxon>Metazoa</taxon>
        <taxon>Spiralia</taxon>
        <taxon>Lophotrochozoa</taxon>
        <taxon>Mollusca</taxon>
        <taxon>Gastropoda</taxon>
        <taxon>Caenogastropoda</taxon>
        <taxon>Sorbeoconcha</taxon>
        <taxon>Cerithioidea</taxon>
        <taxon>Batillariidae</taxon>
        <taxon>Batillaria</taxon>
    </lineage>
</organism>
<evidence type="ECO:0000313" key="2">
    <source>
        <dbReference type="EMBL" id="KAK7465883.1"/>
    </source>
</evidence>
<feature type="region of interest" description="Disordered" evidence="1">
    <location>
        <begin position="30"/>
        <end position="60"/>
    </location>
</feature>
<proteinExistence type="predicted"/>